<dbReference type="RefSeq" id="WP_332519322.1">
    <property type="nucleotide sequence ID" value="NZ_JANRHA010000002.1"/>
</dbReference>
<sequence length="60" mass="6150">MTDPVGTSGAQPDDAPPDARAIAQARRVVAAKSLDAQDCLALLAMLGITHLPAGDALRVR</sequence>
<comment type="caution">
    <text evidence="1">The sequence shown here is derived from an EMBL/GenBank/DDBJ whole genome shotgun (WGS) entry which is preliminary data.</text>
</comment>
<dbReference type="AlphaFoldDB" id="A0A9X4RCQ2"/>
<proteinExistence type="predicted"/>
<dbReference type="Proteomes" id="UP001152755">
    <property type="component" value="Unassembled WGS sequence"/>
</dbReference>
<dbReference type="EMBL" id="JANRHA010000002">
    <property type="protein sequence ID" value="MDG3013838.1"/>
    <property type="molecule type" value="Genomic_DNA"/>
</dbReference>
<keyword evidence="2" id="KW-1185">Reference proteome</keyword>
<accession>A0A9X4RCQ2</accession>
<name>A0A9X4RCQ2_9ACTN</name>
<gene>
    <name evidence="1" type="ORF">NVS88_04615</name>
</gene>
<protein>
    <submittedName>
        <fullName evidence="1">Uncharacterized protein</fullName>
    </submittedName>
</protein>
<evidence type="ECO:0000313" key="2">
    <source>
        <dbReference type="Proteomes" id="UP001152755"/>
    </source>
</evidence>
<reference evidence="1" key="1">
    <citation type="submission" date="2022-08" db="EMBL/GenBank/DDBJ databases">
        <title>Genome analysis of Corynebacteriales strain.</title>
        <authorList>
            <person name="Lee S.D."/>
        </authorList>
    </citation>
    <scope>NUCLEOTIDE SEQUENCE</scope>
    <source>
        <strain evidence="1">D3-21</strain>
    </source>
</reference>
<organism evidence="1 2">
    <name type="scientific">Speluncibacter jeojiensis</name>
    <dbReference type="NCBI Taxonomy" id="2710754"/>
    <lineage>
        <taxon>Bacteria</taxon>
        <taxon>Bacillati</taxon>
        <taxon>Actinomycetota</taxon>
        <taxon>Actinomycetes</taxon>
        <taxon>Mycobacteriales</taxon>
        <taxon>Speluncibacteraceae</taxon>
        <taxon>Speluncibacter</taxon>
    </lineage>
</organism>
<evidence type="ECO:0000313" key="1">
    <source>
        <dbReference type="EMBL" id="MDG3013838.1"/>
    </source>
</evidence>